<dbReference type="SUPFAM" id="SSF55816">
    <property type="entry name" value="5'-nucleotidase (syn. UDP-sugar hydrolase), C-terminal domain"/>
    <property type="match status" value="1"/>
</dbReference>
<dbReference type="SUPFAM" id="SSF56300">
    <property type="entry name" value="Metallo-dependent phosphatases"/>
    <property type="match status" value="1"/>
</dbReference>
<evidence type="ECO:0000256" key="2">
    <source>
        <dbReference type="ARBA" id="ARBA00022723"/>
    </source>
</evidence>
<accession>A0ABU3P8J3</accession>
<dbReference type="InterPro" id="IPR029052">
    <property type="entry name" value="Metallo-depent_PP-like"/>
</dbReference>
<dbReference type="Gene3D" id="3.90.780.10">
    <property type="entry name" value="5'-Nucleotidase, C-terminal domain"/>
    <property type="match status" value="1"/>
</dbReference>
<keyword evidence="5" id="KW-0378">Hydrolase</keyword>
<dbReference type="InterPro" id="IPR006179">
    <property type="entry name" value="5_nucleotidase/apyrase"/>
</dbReference>
<feature type="domain" description="Calcineurin-like phosphoesterase" evidence="6">
    <location>
        <begin position="39"/>
        <end position="276"/>
    </location>
</feature>
<dbReference type="Pfam" id="PF02872">
    <property type="entry name" value="5_nucleotid_C"/>
    <property type="match status" value="1"/>
</dbReference>
<keyword evidence="9" id="KW-1185">Reference proteome</keyword>
<feature type="signal peptide" evidence="5">
    <location>
        <begin position="1"/>
        <end position="23"/>
    </location>
</feature>
<evidence type="ECO:0000256" key="1">
    <source>
        <dbReference type="ARBA" id="ARBA00006654"/>
    </source>
</evidence>
<dbReference type="Gene3D" id="3.60.21.10">
    <property type="match status" value="1"/>
</dbReference>
<dbReference type="InterPro" id="IPR041827">
    <property type="entry name" value="CpdB_N"/>
</dbReference>
<evidence type="ECO:0000259" key="6">
    <source>
        <dbReference type="Pfam" id="PF00149"/>
    </source>
</evidence>
<dbReference type="InterPro" id="IPR036907">
    <property type="entry name" value="5'-Nucleotdase_C_sf"/>
</dbReference>
<keyword evidence="2" id="KW-0479">Metal-binding</keyword>
<evidence type="ECO:0000313" key="8">
    <source>
        <dbReference type="EMBL" id="MDT8998885.1"/>
    </source>
</evidence>
<feature type="domain" description="5'-Nucleotidase C-terminal" evidence="7">
    <location>
        <begin position="421"/>
        <end position="569"/>
    </location>
</feature>
<sequence length="659" mass="72286">MSYRLLLVLSAVALSFTSLSVPALPQASRAARPTAELQLRILETSDLHMNLLAYDYYQDKPSREFGLAATMSLIKAARQEQANTLLFDNGDLLQGTPLGDLVAKIEPLPPGTIHPAYKLLNALQVDAANLGNHDFNYGLPFLRQTLAGARFPTLNANLLDAHSGKPAFQPSAVLQRRFVDAAGRAQPLRIGVIGLAPPQVMQWDRQHLQGRLRAIDMVEAARQQVQRLRAAGVDLIIAIAHSGYEAGPQGEMAENRAGELAQLPGIDLLLLGHAHSEFPGPGFARHAGADVARGTIHGKPAVMPGRWGDHLGVIDLRLRREAGRWRIVDSRSELRAIYDRQRGQALVEADPWAATLIAEEHQRTLNYVRREVARSELPLHSFFAQVRPSLPVQLVARAQAAFVRRALIGSTLEGLPILSAAAPFKAGGARQGWRAYTDIPAGPLAIKHVADLYLYPNTIKVLKLTGAELREWLERSAAQFRTIDPAGRPEQALLDEDYPSFNFDSIDGLQYAIDVSRPPRYATDGSRTEAPGARIVTLCFQGRAIDDSAEFLLVTNNYRAAGGGRFPAADARHLVLDLPDENREALAHYLSELGTFKGGRVDAEPSWQVLPVPGVKLAFRSADIARERLDRDGPVQWLRDAADGSAWFELAEQPRITCR</sequence>
<dbReference type="CDD" id="cd07410">
    <property type="entry name" value="MPP_CpdB_N"/>
    <property type="match status" value="1"/>
</dbReference>
<dbReference type="NCBIfam" id="NF006938">
    <property type="entry name" value="PRK09420.1"/>
    <property type="match status" value="1"/>
</dbReference>
<comment type="caution">
    <text evidence="8">The sequence shown here is derived from an EMBL/GenBank/DDBJ whole genome shotgun (WGS) entry which is preliminary data.</text>
</comment>
<protein>
    <submittedName>
        <fullName evidence="8">Bifunctional 2',3'-cyclic-nucleotide 2'-phosphodiesterase/3'-nucleotidase</fullName>
    </submittedName>
</protein>
<proteinExistence type="inferred from homology"/>
<evidence type="ECO:0000313" key="9">
    <source>
        <dbReference type="Proteomes" id="UP001246372"/>
    </source>
</evidence>
<dbReference type="Pfam" id="PF00149">
    <property type="entry name" value="Metallophos"/>
    <property type="match status" value="1"/>
</dbReference>
<dbReference type="PRINTS" id="PR01607">
    <property type="entry name" value="APYRASEFAMLY"/>
</dbReference>
<dbReference type="Proteomes" id="UP001246372">
    <property type="component" value="Unassembled WGS sequence"/>
</dbReference>
<feature type="chain" id="PRO_5044954576" evidence="5">
    <location>
        <begin position="24"/>
        <end position="659"/>
    </location>
</feature>
<keyword evidence="3 5" id="KW-0732">Signal</keyword>
<keyword evidence="4 5" id="KW-0547">Nucleotide-binding</keyword>
<dbReference type="PANTHER" id="PTHR11575">
    <property type="entry name" value="5'-NUCLEOTIDASE-RELATED"/>
    <property type="match status" value="1"/>
</dbReference>
<evidence type="ECO:0000259" key="7">
    <source>
        <dbReference type="Pfam" id="PF02872"/>
    </source>
</evidence>
<name>A0ABU3P8J3_9BURK</name>
<dbReference type="EMBL" id="JAVXZY010000002">
    <property type="protein sequence ID" value="MDT8998885.1"/>
    <property type="molecule type" value="Genomic_DNA"/>
</dbReference>
<dbReference type="RefSeq" id="WP_315649385.1">
    <property type="nucleotide sequence ID" value="NZ_JAVXZY010000002.1"/>
</dbReference>
<gene>
    <name evidence="8" type="ORF">RQP53_06350</name>
</gene>
<organism evidence="8 9">
    <name type="scientific">Roseateles aquae</name>
    <dbReference type="NCBI Taxonomy" id="3077235"/>
    <lineage>
        <taxon>Bacteria</taxon>
        <taxon>Pseudomonadati</taxon>
        <taxon>Pseudomonadota</taxon>
        <taxon>Betaproteobacteria</taxon>
        <taxon>Burkholderiales</taxon>
        <taxon>Sphaerotilaceae</taxon>
        <taxon>Roseateles</taxon>
    </lineage>
</organism>
<evidence type="ECO:0000256" key="3">
    <source>
        <dbReference type="ARBA" id="ARBA00022729"/>
    </source>
</evidence>
<dbReference type="InterPro" id="IPR004843">
    <property type="entry name" value="Calcineurin-like_PHP"/>
</dbReference>
<dbReference type="InterPro" id="IPR008334">
    <property type="entry name" value="5'-Nucleotdase_C"/>
</dbReference>
<evidence type="ECO:0000256" key="5">
    <source>
        <dbReference type="RuleBase" id="RU362119"/>
    </source>
</evidence>
<evidence type="ECO:0000256" key="4">
    <source>
        <dbReference type="ARBA" id="ARBA00022741"/>
    </source>
</evidence>
<reference evidence="8" key="1">
    <citation type="submission" date="2023-09" db="EMBL/GenBank/DDBJ databases">
        <title>Paucibacter sp. APW11 Genome sequencing and assembly.</title>
        <authorList>
            <person name="Kim I."/>
        </authorList>
    </citation>
    <scope>NUCLEOTIDE SEQUENCE</scope>
    <source>
        <strain evidence="8">APW11</strain>
    </source>
</reference>
<dbReference type="PANTHER" id="PTHR11575:SF6">
    <property type="entry name" value="2',3'-CYCLIC-NUCLEOTIDE 2'-PHOSPHODIESTERASE_3'-NUCLEOTIDASE"/>
    <property type="match status" value="1"/>
</dbReference>
<comment type="similarity">
    <text evidence="1 5">Belongs to the 5'-nucleotidase family.</text>
</comment>